<dbReference type="HOGENOM" id="CLU_2686309_0_0_11"/>
<keyword evidence="2" id="KW-1185">Reference proteome</keyword>
<evidence type="ECO:0000313" key="2">
    <source>
        <dbReference type="Proteomes" id="UP000031526"/>
    </source>
</evidence>
<organism evidence="1 2">
    <name type="scientific">Streptomyces nodosus</name>
    <dbReference type="NCBI Taxonomy" id="40318"/>
    <lineage>
        <taxon>Bacteria</taxon>
        <taxon>Bacillati</taxon>
        <taxon>Actinomycetota</taxon>
        <taxon>Actinomycetes</taxon>
        <taxon>Kitasatosporales</taxon>
        <taxon>Streptomycetaceae</taxon>
        <taxon>Streptomyces</taxon>
    </lineage>
</organism>
<protein>
    <submittedName>
        <fullName evidence="1">Uncharacterized protein</fullName>
    </submittedName>
</protein>
<gene>
    <name evidence="1" type="ORF">SNOD_34425</name>
</gene>
<name>A0A0B5DW94_9ACTN</name>
<dbReference type="Proteomes" id="UP000031526">
    <property type="component" value="Chromosome"/>
</dbReference>
<reference evidence="2" key="1">
    <citation type="submission" date="2014-09" db="EMBL/GenBank/DDBJ databases">
        <title>Sequence of the Streptomyces nodosus genome.</title>
        <authorList>
            <person name="Sweeney P."/>
            <person name="Stephens N."/>
            <person name="Murphy C."/>
            <person name="Caffrey P."/>
        </authorList>
    </citation>
    <scope>NUCLEOTIDE SEQUENCE [LARGE SCALE GENOMIC DNA]</scope>
    <source>
        <strain evidence="2">ATCC 14899</strain>
    </source>
</reference>
<dbReference type="AlphaFoldDB" id="A0A0B5DW94"/>
<reference evidence="1 2" key="2">
    <citation type="journal article" date="2016" name="Appl. Microbiol. Biotechnol.">
        <title>Exploiting the genome sequence of Streptomyces nodosus for enhanced antibiotic production.</title>
        <authorList>
            <person name="Sweeney P."/>
            <person name="Murphy C.D."/>
            <person name="Caffrey P."/>
        </authorList>
    </citation>
    <scope>NUCLEOTIDE SEQUENCE [LARGE SCALE GENOMIC DNA]</scope>
    <source>
        <strain evidence="1 2">ATCC 14899</strain>
    </source>
</reference>
<accession>A0A0B5DW94</accession>
<sequence length="74" mass="7890">MHQEVDVIAFVVDSSGSASKPLNALRYPVRLALHEVMEPRARCPLVGDTATPVEAATILATHPHAIAYGIAFPV</sequence>
<dbReference type="EMBL" id="CP009313">
    <property type="protein sequence ID" value="AJE44502.1"/>
    <property type="molecule type" value="Genomic_DNA"/>
</dbReference>
<proteinExistence type="predicted"/>
<evidence type="ECO:0000313" key="1">
    <source>
        <dbReference type="EMBL" id="AJE44502.1"/>
    </source>
</evidence>